<protein>
    <submittedName>
        <fullName evidence="1">Uncharacterized protein</fullName>
    </submittedName>
</protein>
<evidence type="ECO:0000313" key="2">
    <source>
        <dbReference type="Proteomes" id="UP000078576"/>
    </source>
</evidence>
<name>A0A194V6L3_CYTMA</name>
<organism evidence="1 2">
    <name type="scientific">Cytospora mali</name>
    <name type="common">Apple Valsa canker fungus</name>
    <name type="synonym">Valsa mali</name>
    <dbReference type="NCBI Taxonomy" id="578113"/>
    <lineage>
        <taxon>Eukaryota</taxon>
        <taxon>Fungi</taxon>
        <taxon>Dikarya</taxon>
        <taxon>Ascomycota</taxon>
        <taxon>Pezizomycotina</taxon>
        <taxon>Sordariomycetes</taxon>
        <taxon>Sordariomycetidae</taxon>
        <taxon>Diaporthales</taxon>
        <taxon>Cytosporaceae</taxon>
        <taxon>Cytospora</taxon>
    </lineage>
</organism>
<gene>
    <name evidence="1" type="ORF">VP1G_06741</name>
</gene>
<dbReference type="EMBL" id="KN714731">
    <property type="protein sequence ID" value="KUI59528.1"/>
    <property type="molecule type" value="Genomic_DNA"/>
</dbReference>
<dbReference type="Proteomes" id="UP000078576">
    <property type="component" value="Unassembled WGS sequence"/>
</dbReference>
<keyword evidence="2" id="KW-1185">Reference proteome</keyword>
<reference evidence="2" key="1">
    <citation type="submission" date="2014-12" db="EMBL/GenBank/DDBJ databases">
        <title>Genome Sequence of Valsa Canker Pathogens Uncovers a Specific Adaption of Colonization on Woody Bark.</title>
        <authorList>
            <person name="Yin Z."/>
            <person name="Liu H."/>
            <person name="Gao X."/>
            <person name="Li Z."/>
            <person name="Song N."/>
            <person name="Ke X."/>
            <person name="Dai Q."/>
            <person name="Wu Y."/>
            <person name="Sun Y."/>
            <person name="Xu J.-R."/>
            <person name="Kang Z.K."/>
            <person name="Wang L."/>
            <person name="Huang L."/>
        </authorList>
    </citation>
    <scope>NUCLEOTIDE SEQUENCE [LARGE SCALE GENOMIC DNA]</scope>
    <source>
        <strain evidence="2">SXYL134</strain>
    </source>
</reference>
<proteinExistence type="predicted"/>
<evidence type="ECO:0000313" key="1">
    <source>
        <dbReference type="EMBL" id="KUI59528.1"/>
    </source>
</evidence>
<dbReference type="AlphaFoldDB" id="A0A194V6L3"/>
<accession>A0A194V6L3</accession>
<sequence length="99" mass="10874">MKGGRLPIGHQGVPATASKSVRVSWLALLDHTKDYQKGIYAAFEHEARHHGDQGGDVAEKGEVKRNLDQWFDDYQGAAGDGALTVPMAKPIKISWDFMP</sequence>